<organism evidence="1 2">
    <name type="scientific">Turneriella parva (strain ATCC BAA-1111 / DSM 21527 / NCTC 11395 / H)</name>
    <name type="common">Leptospira parva</name>
    <dbReference type="NCBI Taxonomy" id="869212"/>
    <lineage>
        <taxon>Bacteria</taxon>
        <taxon>Pseudomonadati</taxon>
        <taxon>Spirochaetota</taxon>
        <taxon>Spirochaetia</taxon>
        <taxon>Leptospirales</taxon>
        <taxon>Leptospiraceae</taxon>
        <taxon>Turneriella</taxon>
    </lineage>
</organism>
<dbReference type="HOGENOM" id="CLU_100244_0_0_12"/>
<proteinExistence type="predicted"/>
<accession>I4B612</accession>
<dbReference type="OrthoDB" id="339607at2"/>
<dbReference type="AlphaFoldDB" id="I4B612"/>
<dbReference type="EMBL" id="CP002959">
    <property type="protein sequence ID" value="AFM12719.1"/>
    <property type="molecule type" value="Genomic_DNA"/>
</dbReference>
<name>I4B612_TURPD</name>
<dbReference type="KEGG" id="tpx:Turpa_2073"/>
<evidence type="ECO:0000313" key="2">
    <source>
        <dbReference type="Proteomes" id="UP000006048"/>
    </source>
</evidence>
<sequence length="242" mass="28008">MRETPPIDPKLKAAIDAAIANEHLVRIRAYAVISATEAGLSYIVEQVLNKYGRHDMIGPVYTSVKELSLNGAKANFKRILFEDEKIDGENEAEYDRGMDLFKEQLNEQWVLEYGKKSKERRLYVDIFFDFNRDRLIIEVLNNRPISPKEDKRIREKFHTAMRYDDIAQFYMEGGDSSEGAGMGIVLVTMMLKAQDIDPHLFTIRSDYREKTLARVEFPLSSDYQPNRQRFITESNAELVLSV</sequence>
<gene>
    <name evidence="1" type="ordered locus">Turpa_2073</name>
</gene>
<dbReference type="RefSeq" id="WP_014803225.1">
    <property type="nucleotide sequence ID" value="NC_018020.1"/>
</dbReference>
<reference evidence="1 2" key="1">
    <citation type="submission" date="2012-06" db="EMBL/GenBank/DDBJ databases">
        <title>The complete chromosome of genome of Turneriella parva DSM 21527.</title>
        <authorList>
            <consortium name="US DOE Joint Genome Institute (JGI-PGF)"/>
            <person name="Lucas S."/>
            <person name="Han J."/>
            <person name="Lapidus A."/>
            <person name="Bruce D."/>
            <person name="Goodwin L."/>
            <person name="Pitluck S."/>
            <person name="Peters L."/>
            <person name="Kyrpides N."/>
            <person name="Mavromatis K."/>
            <person name="Ivanova N."/>
            <person name="Mikhailova N."/>
            <person name="Chertkov O."/>
            <person name="Detter J.C."/>
            <person name="Tapia R."/>
            <person name="Han C."/>
            <person name="Land M."/>
            <person name="Hauser L."/>
            <person name="Markowitz V."/>
            <person name="Cheng J.-F."/>
            <person name="Hugenholtz P."/>
            <person name="Woyke T."/>
            <person name="Wu D."/>
            <person name="Gronow S."/>
            <person name="Wellnitz S."/>
            <person name="Brambilla E."/>
            <person name="Klenk H.-P."/>
            <person name="Eisen J.A."/>
        </authorList>
    </citation>
    <scope>NUCLEOTIDE SEQUENCE [LARGE SCALE GENOMIC DNA]</scope>
    <source>
        <strain evidence="2">ATCC BAA-1111 / DSM 21527 / NCTC 11395 / H</strain>
    </source>
</reference>
<keyword evidence="2" id="KW-1185">Reference proteome</keyword>
<protein>
    <submittedName>
        <fullName evidence="1">Uncharacterized protein</fullName>
    </submittedName>
</protein>
<dbReference type="STRING" id="869212.Turpa_2073"/>
<evidence type="ECO:0000313" key="1">
    <source>
        <dbReference type="EMBL" id="AFM12719.1"/>
    </source>
</evidence>
<dbReference type="Proteomes" id="UP000006048">
    <property type="component" value="Chromosome"/>
</dbReference>